<dbReference type="GO" id="GO:0015833">
    <property type="term" value="P:peptide transport"/>
    <property type="evidence" value="ECO:0007669"/>
    <property type="project" value="InterPro"/>
</dbReference>
<dbReference type="SMART" id="SM00382">
    <property type="entry name" value="AAA"/>
    <property type="match status" value="2"/>
</dbReference>
<name>A0A1G6UEC6_9PSEU</name>
<dbReference type="InterPro" id="IPR013563">
    <property type="entry name" value="Oligopep_ABC_C"/>
</dbReference>
<dbReference type="InterPro" id="IPR003593">
    <property type="entry name" value="AAA+_ATPase"/>
</dbReference>
<dbReference type="Gene3D" id="3.40.50.300">
    <property type="entry name" value="P-loop containing nucleotide triphosphate hydrolases"/>
    <property type="match status" value="2"/>
</dbReference>
<dbReference type="PANTHER" id="PTHR43297:SF2">
    <property type="entry name" value="DIPEPTIDE TRANSPORT ATP-BINDING PROTEIN DPPD"/>
    <property type="match status" value="1"/>
</dbReference>
<dbReference type="NCBIfam" id="NF008453">
    <property type="entry name" value="PRK11308.1"/>
    <property type="match status" value="2"/>
</dbReference>
<feature type="domain" description="ABC transporter" evidence="8">
    <location>
        <begin position="273"/>
        <end position="516"/>
    </location>
</feature>
<organism evidence="9 10">
    <name type="scientific">Actinokineospora iranica</name>
    <dbReference type="NCBI Taxonomy" id="1271860"/>
    <lineage>
        <taxon>Bacteria</taxon>
        <taxon>Bacillati</taxon>
        <taxon>Actinomycetota</taxon>
        <taxon>Actinomycetes</taxon>
        <taxon>Pseudonocardiales</taxon>
        <taxon>Pseudonocardiaceae</taxon>
        <taxon>Actinokineospora</taxon>
    </lineage>
</organism>
<protein>
    <submittedName>
        <fullName evidence="9">Peptide/nickel transport system ATP-binding protein</fullName>
    </submittedName>
</protein>
<sequence>MSPVLEIRDLTVAFRGRSGPVTAVDGLSLTVSPGEALALVGESGSGKSATALAVMGLLPETARVRGSVLLAGRELLGRSDRELSRVRGRQVAMVHQDPLGALTPVVPVGAQVAEAVSAHHPGIGRRAAAERAVALLDAVGIASARTRAAALPHEFSGGMRQRVAIAMAMANDPDLIIADEPTSALDVTIQAQILDLLDDVRARTGAALLLITHDLGVVARSCDRVAVLRKGSLVEEGGVAPLFQRPGSDDLRGLLSARTTAAGPERPAGEPVLRITGLRRQFSPRRGAVVRAVDGVDLDVRAGQALALIGESGCGKTTVLREIVGLRAPQTGTVELFDRDVSGLRRRERTALRERVQMVMQDPTSSLNPTMAVADIIAEPLRVHGWPRPEIRARTRELLELVGLSPEHAERRPGQLSGGQRQRVAIARALAPRPRLVLLDEPVSALDTSLRAEIMDLLTGLRARFDLAFLMVSHDIPLTRRAVERVAVMYLGTIVEAGTAADVLDHPAHPYTRALVAATPVLDVQAARARRAAVLSGELPDPTGFPSGCAFRPRCPLYAELSGVDRAVCAEEPPKPRQVGARQVACHHVDPP</sequence>
<keyword evidence="5" id="KW-0547">Nucleotide-binding</keyword>
<comment type="similarity">
    <text evidence="2">Belongs to the ABC transporter superfamily.</text>
</comment>
<dbReference type="PROSITE" id="PS00211">
    <property type="entry name" value="ABC_TRANSPORTER_1"/>
    <property type="match status" value="2"/>
</dbReference>
<gene>
    <name evidence="9" type="ORF">SAMN05216174_110234</name>
</gene>
<dbReference type="InterPro" id="IPR017871">
    <property type="entry name" value="ABC_transporter-like_CS"/>
</dbReference>
<dbReference type="CDD" id="cd03257">
    <property type="entry name" value="ABC_NikE_OppD_transporters"/>
    <property type="match status" value="2"/>
</dbReference>
<comment type="subcellular location">
    <subcellularLocation>
        <location evidence="1">Cell membrane</location>
        <topology evidence="1">Peripheral membrane protein</topology>
    </subcellularLocation>
</comment>
<dbReference type="STRING" id="1271860.SAMN05216174_110234"/>
<dbReference type="InterPro" id="IPR050388">
    <property type="entry name" value="ABC_Ni/Peptide_Import"/>
</dbReference>
<dbReference type="InterPro" id="IPR027417">
    <property type="entry name" value="P-loop_NTPase"/>
</dbReference>
<evidence type="ECO:0000259" key="8">
    <source>
        <dbReference type="PROSITE" id="PS50893"/>
    </source>
</evidence>
<dbReference type="GO" id="GO:0005524">
    <property type="term" value="F:ATP binding"/>
    <property type="evidence" value="ECO:0007669"/>
    <property type="project" value="UniProtKB-KW"/>
</dbReference>
<dbReference type="Pfam" id="PF08352">
    <property type="entry name" value="oligo_HPY"/>
    <property type="match status" value="1"/>
</dbReference>
<feature type="domain" description="ABC transporter" evidence="8">
    <location>
        <begin position="5"/>
        <end position="255"/>
    </location>
</feature>
<evidence type="ECO:0000256" key="5">
    <source>
        <dbReference type="ARBA" id="ARBA00022741"/>
    </source>
</evidence>
<dbReference type="GO" id="GO:0016887">
    <property type="term" value="F:ATP hydrolysis activity"/>
    <property type="evidence" value="ECO:0007669"/>
    <property type="project" value="InterPro"/>
</dbReference>
<keyword evidence="6 9" id="KW-0067">ATP-binding</keyword>
<accession>A0A1G6UEC6</accession>
<dbReference type="PROSITE" id="PS50893">
    <property type="entry name" value="ABC_TRANSPORTER_2"/>
    <property type="match status" value="2"/>
</dbReference>
<evidence type="ECO:0000256" key="3">
    <source>
        <dbReference type="ARBA" id="ARBA00022448"/>
    </source>
</evidence>
<dbReference type="SUPFAM" id="SSF52540">
    <property type="entry name" value="P-loop containing nucleoside triphosphate hydrolases"/>
    <property type="match status" value="2"/>
</dbReference>
<keyword evidence="4" id="KW-1003">Cell membrane</keyword>
<dbReference type="EMBL" id="FMZZ01000010">
    <property type="protein sequence ID" value="SDD39663.1"/>
    <property type="molecule type" value="Genomic_DNA"/>
</dbReference>
<dbReference type="GO" id="GO:0005886">
    <property type="term" value="C:plasma membrane"/>
    <property type="evidence" value="ECO:0007669"/>
    <property type="project" value="UniProtKB-SubCell"/>
</dbReference>
<dbReference type="NCBIfam" id="NF007739">
    <property type="entry name" value="PRK10419.1"/>
    <property type="match status" value="2"/>
</dbReference>
<dbReference type="AlphaFoldDB" id="A0A1G6UEC6"/>
<evidence type="ECO:0000256" key="7">
    <source>
        <dbReference type="ARBA" id="ARBA00023136"/>
    </source>
</evidence>
<evidence type="ECO:0000313" key="9">
    <source>
        <dbReference type="EMBL" id="SDD39663.1"/>
    </source>
</evidence>
<evidence type="ECO:0000256" key="1">
    <source>
        <dbReference type="ARBA" id="ARBA00004202"/>
    </source>
</evidence>
<dbReference type="InterPro" id="IPR003439">
    <property type="entry name" value="ABC_transporter-like_ATP-bd"/>
</dbReference>
<keyword evidence="3" id="KW-0813">Transport</keyword>
<evidence type="ECO:0000313" key="10">
    <source>
        <dbReference type="Proteomes" id="UP000199501"/>
    </source>
</evidence>
<dbReference type="Proteomes" id="UP000199501">
    <property type="component" value="Unassembled WGS sequence"/>
</dbReference>
<keyword evidence="7" id="KW-0472">Membrane</keyword>
<reference evidence="10" key="1">
    <citation type="submission" date="2016-10" db="EMBL/GenBank/DDBJ databases">
        <authorList>
            <person name="Varghese N."/>
            <person name="Submissions S."/>
        </authorList>
    </citation>
    <scope>NUCLEOTIDE SEQUENCE [LARGE SCALE GENOMIC DNA]</scope>
    <source>
        <strain evidence="10">IBRC-M 10403</strain>
    </source>
</reference>
<dbReference type="RefSeq" id="WP_091453665.1">
    <property type="nucleotide sequence ID" value="NZ_FMZZ01000010.1"/>
</dbReference>
<evidence type="ECO:0000256" key="6">
    <source>
        <dbReference type="ARBA" id="ARBA00022840"/>
    </source>
</evidence>
<dbReference type="PANTHER" id="PTHR43297">
    <property type="entry name" value="OLIGOPEPTIDE TRANSPORT ATP-BINDING PROTEIN APPD"/>
    <property type="match status" value="1"/>
</dbReference>
<evidence type="ECO:0000256" key="4">
    <source>
        <dbReference type="ARBA" id="ARBA00022475"/>
    </source>
</evidence>
<dbReference type="Pfam" id="PF00005">
    <property type="entry name" value="ABC_tran"/>
    <property type="match status" value="2"/>
</dbReference>
<evidence type="ECO:0000256" key="2">
    <source>
        <dbReference type="ARBA" id="ARBA00005417"/>
    </source>
</evidence>
<keyword evidence="10" id="KW-1185">Reference proteome</keyword>
<dbReference type="OrthoDB" id="3169708at2"/>
<dbReference type="NCBIfam" id="TIGR01727">
    <property type="entry name" value="oligo_HPY"/>
    <property type="match status" value="1"/>
</dbReference>
<proteinExistence type="inferred from homology"/>